<dbReference type="InterPro" id="IPR012910">
    <property type="entry name" value="Plug_dom"/>
</dbReference>
<keyword evidence="3 10" id="KW-1134">Transmembrane beta strand</keyword>
<dbReference type="Gene3D" id="2.170.130.10">
    <property type="entry name" value="TonB-dependent receptor, plug domain"/>
    <property type="match status" value="1"/>
</dbReference>
<evidence type="ECO:0000313" key="15">
    <source>
        <dbReference type="EMBL" id="SEL54822.1"/>
    </source>
</evidence>
<keyword evidence="5 10" id="KW-0812">Transmembrane</keyword>
<dbReference type="InterPro" id="IPR011662">
    <property type="entry name" value="Secretin/TonB_short_N"/>
</dbReference>
<evidence type="ECO:0000256" key="11">
    <source>
        <dbReference type="RuleBase" id="RU003357"/>
    </source>
</evidence>
<name>A0A1H7R3X4_9SPHI</name>
<reference evidence="16" key="1">
    <citation type="submission" date="2016-10" db="EMBL/GenBank/DDBJ databases">
        <authorList>
            <person name="Varghese N."/>
            <person name="Submissions S."/>
        </authorList>
    </citation>
    <scope>NUCLEOTIDE SEQUENCE [LARGE SCALE GENOMIC DNA]</scope>
    <source>
        <strain evidence="16">Jip14</strain>
    </source>
</reference>
<evidence type="ECO:0000256" key="8">
    <source>
        <dbReference type="ARBA" id="ARBA00023136"/>
    </source>
</evidence>
<dbReference type="AlphaFoldDB" id="A0A1H7R3X4"/>
<dbReference type="EMBL" id="FNZR01000006">
    <property type="protein sequence ID" value="SEL54822.1"/>
    <property type="molecule type" value="Genomic_DNA"/>
</dbReference>
<evidence type="ECO:0000259" key="12">
    <source>
        <dbReference type="Pfam" id="PF00593"/>
    </source>
</evidence>
<keyword evidence="4" id="KW-0406">Ion transport</keyword>
<dbReference type="SUPFAM" id="SSF56935">
    <property type="entry name" value="Porins"/>
    <property type="match status" value="1"/>
</dbReference>
<keyword evidence="4" id="KW-0410">Iron transport</keyword>
<evidence type="ECO:0000256" key="9">
    <source>
        <dbReference type="ARBA" id="ARBA00023237"/>
    </source>
</evidence>
<dbReference type="InterPro" id="IPR037066">
    <property type="entry name" value="Plug_dom_sf"/>
</dbReference>
<evidence type="ECO:0000256" key="10">
    <source>
        <dbReference type="PROSITE-ProRule" id="PRU01360"/>
    </source>
</evidence>
<keyword evidence="7 11" id="KW-0798">TonB box</keyword>
<dbReference type="InterPro" id="IPR036942">
    <property type="entry name" value="Beta-barrel_TonB_sf"/>
</dbReference>
<evidence type="ECO:0000256" key="3">
    <source>
        <dbReference type="ARBA" id="ARBA00022452"/>
    </source>
</evidence>
<evidence type="ECO:0000256" key="5">
    <source>
        <dbReference type="ARBA" id="ARBA00022692"/>
    </source>
</evidence>
<evidence type="ECO:0000256" key="7">
    <source>
        <dbReference type="ARBA" id="ARBA00023077"/>
    </source>
</evidence>
<keyword evidence="9 10" id="KW-0998">Cell outer membrane</keyword>
<keyword evidence="16" id="KW-1185">Reference proteome</keyword>
<dbReference type="InterPro" id="IPR000531">
    <property type="entry name" value="Beta-barrel_TonB"/>
</dbReference>
<dbReference type="Pfam" id="PF07660">
    <property type="entry name" value="STN"/>
    <property type="match status" value="1"/>
</dbReference>
<organism evidence="15 16">
    <name type="scientific">Parapedobacter koreensis</name>
    <dbReference type="NCBI Taxonomy" id="332977"/>
    <lineage>
        <taxon>Bacteria</taxon>
        <taxon>Pseudomonadati</taxon>
        <taxon>Bacteroidota</taxon>
        <taxon>Sphingobacteriia</taxon>
        <taxon>Sphingobacteriales</taxon>
        <taxon>Sphingobacteriaceae</taxon>
        <taxon>Parapedobacter</taxon>
    </lineage>
</organism>
<dbReference type="InterPro" id="IPR023996">
    <property type="entry name" value="TonB-dep_OMP_SusC/RagA"/>
</dbReference>
<evidence type="ECO:0000259" key="14">
    <source>
        <dbReference type="Pfam" id="PF07715"/>
    </source>
</evidence>
<feature type="domain" description="TonB-dependent receptor plug" evidence="14">
    <location>
        <begin position="229"/>
        <end position="332"/>
    </location>
</feature>
<sequence>MQMYNIFAARARGSSNSLSLTRLLITMKLCIALMLIAVFQVKATVYGQNATIQARNVSLVWIFEELKKQTDYDFLYAFDDLSESKPLTVNFKNAPITKILDAVFANQPLSYRIKKSMVLVTRKQLQMAVATSLQDSTKQISGTVTDETGNALTGASVSIQGGGGNGTYTDQSGRFSLTVPQKASLLVSYVGYETKIVPLDQRTTYAITLTEGASVLEEVVVVGYSTQTKKEITGSVAIVDVEDMKNVPAGTGEQMLQGRASGLNVTTSGSPGSASNIRIRGITSFGNNSPLVIIDGVQGELTDINSNDIESIQVLKDAGAAAIYGVRGSNGVIVVTTKKGKAGAAKINYDGYFGIQTPPGGNVYNLLNTQEMADVTWKALINSGQVDANGNPNHVQYGNGPTPVIPDYILVGTNTGVVGSLTEEQLASYNVDYSRGGIYQIIPANKQGTNWFDEIFDPAPIQSHTVSASSANNKSSYFFSAGYFNQQGTMIDSYLKRYSVRANTSFNVKDNIRVGENLYLFTRDNPSSYSGVQNTSDTGNPLMLSFLMQPIIPVFDLMGNYAGTRARGLGQSPSPYAVAKRNGGYYNNSWSAQGNIFAEVDFLKHFNFRTSFGGFVRSGNTNNFQRRTYEDAENNSINSYTEGSSFTQQWTFTNTLQYSQKFGLHSVKVLAGLEAVENSGRSLGGSSAGYFSDDPSYVTLSSGSGNFTSRSSMSEYTLYSQFGKVDYNFDDKYIVGATLRRDGSSRFSEQNRWGLFPAFSAGWRASEESFLEAASWLDNLMIRGSWGILGNQLNVDPSNAYTQYNSAVGGSLNSYYDIGGSGSSPLQGFRLSRIGNLATGWEEDRLSNIGLDMTVLNSKLDFSVEYYQKRINGLLFEDQSPATAGGASLPTVNIGNIENKGVDFNANYHGTAGEFKFDLGLNVTRYKSNVVDLPNTYFDSGSTRTGNFVRNQVGHPVGAFFGYQIERLFRDTDDVANSPTQDAAGPGRFKYADITGDDRISTADRTFIGDPNPDFTYGLNVNANYKQFGLTMFFYGSQGNEAVNYQRWWTDFFPSLQGVKSKDLLYNSWRPDNLDAKTPIIENQSNFSNNAVPNSYYIENASFLKLKNIMFSYTFGGNQLARVGINQLRIYLQAANLFTITKYTGLDPELGGTESAFGIDYGNYPNNQRNYNLGVSFTF</sequence>
<dbReference type="InterPro" id="IPR039426">
    <property type="entry name" value="TonB-dep_rcpt-like"/>
</dbReference>
<evidence type="ECO:0000256" key="6">
    <source>
        <dbReference type="ARBA" id="ARBA00023004"/>
    </source>
</evidence>
<dbReference type="GO" id="GO:0009279">
    <property type="term" value="C:cell outer membrane"/>
    <property type="evidence" value="ECO:0007669"/>
    <property type="project" value="UniProtKB-SubCell"/>
</dbReference>
<evidence type="ECO:0000259" key="13">
    <source>
        <dbReference type="Pfam" id="PF07660"/>
    </source>
</evidence>
<accession>A0A1H7R3X4</accession>
<dbReference type="InterPro" id="IPR008969">
    <property type="entry name" value="CarboxyPept-like_regulatory"/>
</dbReference>
<dbReference type="NCBIfam" id="TIGR04056">
    <property type="entry name" value="OMP_RagA_SusC"/>
    <property type="match status" value="1"/>
</dbReference>
<gene>
    <name evidence="15" type="ORF">SAMN05421740_106258</name>
</gene>
<dbReference type="Gene3D" id="2.40.170.20">
    <property type="entry name" value="TonB-dependent receptor, beta-barrel domain"/>
    <property type="match status" value="1"/>
</dbReference>
<feature type="domain" description="Secretin/TonB short N-terminal" evidence="13">
    <location>
        <begin position="72"/>
        <end position="123"/>
    </location>
</feature>
<dbReference type="SUPFAM" id="SSF49464">
    <property type="entry name" value="Carboxypeptidase regulatory domain-like"/>
    <property type="match status" value="1"/>
</dbReference>
<keyword evidence="2 10" id="KW-0813">Transport</keyword>
<comment type="similarity">
    <text evidence="10 11">Belongs to the TonB-dependent receptor family.</text>
</comment>
<dbReference type="PROSITE" id="PS52016">
    <property type="entry name" value="TONB_DEPENDENT_REC_3"/>
    <property type="match status" value="1"/>
</dbReference>
<proteinExistence type="inferred from homology"/>
<evidence type="ECO:0000256" key="4">
    <source>
        <dbReference type="ARBA" id="ARBA00022496"/>
    </source>
</evidence>
<dbReference type="InterPro" id="IPR023997">
    <property type="entry name" value="TonB-dep_OMP_SusC/RagA_CS"/>
</dbReference>
<keyword evidence="8 10" id="KW-0472">Membrane</keyword>
<dbReference type="STRING" id="332977.SAMN05421740_106258"/>
<dbReference type="Gene3D" id="2.60.40.1120">
    <property type="entry name" value="Carboxypeptidase-like, regulatory domain"/>
    <property type="match status" value="1"/>
</dbReference>
<evidence type="ECO:0000313" key="16">
    <source>
        <dbReference type="Proteomes" id="UP000198916"/>
    </source>
</evidence>
<evidence type="ECO:0000256" key="2">
    <source>
        <dbReference type="ARBA" id="ARBA00022448"/>
    </source>
</evidence>
<dbReference type="Pfam" id="PF07715">
    <property type="entry name" value="Plug"/>
    <property type="match status" value="1"/>
</dbReference>
<protein>
    <submittedName>
        <fullName evidence="15">TonB-linked outer membrane protein, SusC/RagA family</fullName>
    </submittedName>
</protein>
<dbReference type="Pfam" id="PF13715">
    <property type="entry name" value="CarbopepD_reg_2"/>
    <property type="match status" value="1"/>
</dbReference>
<comment type="subcellular location">
    <subcellularLocation>
        <location evidence="1 10">Cell outer membrane</location>
        <topology evidence="1 10">Multi-pass membrane protein</topology>
    </subcellularLocation>
</comment>
<keyword evidence="6" id="KW-0408">Iron</keyword>
<dbReference type="Pfam" id="PF00593">
    <property type="entry name" value="TonB_dep_Rec_b-barrel"/>
    <property type="match status" value="1"/>
</dbReference>
<evidence type="ECO:0000256" key="1">
    <source>
        <dbReference type="ARBA" id="ARBA00004571"/>
    </source>
</evidence>
<dbReference type="Proteomes" id="UP000198916">
    <property type="component" value="Unassembled WGS sequence"/>
</dbReference>
<dbReference type="GO" id="GO:0006826">
    <property type="term" value="P:iron ion transport"/>
    <property type="evidence" value="ECO:0007669"/>
    <property type="project" value="UniProtKB-KW"/>
</dbReference>
<dbReference type="NCBIfam" id="TIGR04057">
    <property type="entry name" value="SusC_RagA_signa"/>
    <property type="match status" value="1"/>
</dbReference>
<feature type="domain" description="TonB-dependent receptor-like beta-barrel" evidence="12">
    <location>
        <begin position="566"/>
        <end position="1026"/>
    </location>
</feature>